<organism evidence="1 2">
    <name type="scientific">[Candida] jaroonii</name>
    <dbReference type="NCBI Taxonomy" id="467808"/>
    <lineage>
        <taxon>Eukaryota</taxon>
        <taxon>Fungi</taxon>
        <taxon>Dikarya</taxon>
        <taxon>Ascomycota</taxon>
        <taxon>Saccharomycotina</taxon>
        <taxon>Pichiomycetes</taxon>
        <taxon>Debaryomycetaceae</taxon>
        <taxon>Yamadazyma</taxon>
    </lineage>
</organism>
<reference evidence="1" key="1">
    <citation type="submission" date="2022-06" db="EMBL/GenBank/DDBJ databases">
        <authorList>
            <person name="Legras J.-L."/>
            <person name="Devillers H."/>
            <person name="Grondin C."/>
        </authorList>
    </citation>
    <scope>NUCLEOTIDE SEQUENCE</scope>
    <source>
        <strain evidence="1">CLIB 1444</strain>
    </source>
</reference>
<dbReference type="Proteomes" id="UP001152531">
    <property type="component" value="Unassembled WGS sequence"/>
</dbReference>
<keyword evidence="2" id="KW-1185">Reference proteome</keyword>
<comment type="caution">
    <text evidence="1">The sequence shown here is derived from an EMBL/GenBank/DDBJ whole genome shotgun (WGS) entry which is preliminary data.</text>
</comment>
<evidence type="ECO:0000313" key="2">
    <source>
        <dbReference type="Proteomes" id="UP001152531"/>
    </source>
</evidence>
<dbReference type="EMBL" id="CALSDN010000022">
    <property type="protein sequence ID" value="CAH6723870.1"/>
    <property type="molecule type" value="Genomic_DNA"/>
</dbReference>
<gene>
    <name evidence="1" type="ORF">CLIB1444_22S00100</name>
</gene>
<keyword evidence="1" id="KW-0436">Ligase</keyword>
<name>A0ACA9YG11_9ASCO</name>
<evidence type="ECO:0000313" key="1">
    <source>
        <dbReference type="EMBL" id="CAH6723870.1"/>
    </source>
</evidence>
<proteinExistence type="predicted"/>
<sequence>MIRSSSIFLTLGRSVGGGTVGRSGGRMVRQLSGNRSAAKDIQRQEDVTPGQGDVQPDQQEASAKEIKPQGEGLHRARTNFNHPQYYPTLRSLPYHTTLRVPEFIRQFKEVDFSHQPHKRSPEVVNLMGKIANVRKSGKSMYFIDLTQDEATVQIMATNKLMDLNATEFHHHHGDLRKGDGVSCVGHAAVTNTGQLTLKCTQPLRMLTPCLNSMKLPEKLVDRKVINGNKVLNYVIDGKAREKIILRSRLVTLMRDFFNRRSFLEVSTPIMTGPSTGANAKPFITRANSIDSDLQLRVAPELWLKRLVVAGFDKVYEIGSNFRNEGVDGTHNPEFTSCEFYCSYFQLEDLVDTTEDLVHYLYGELSSEFDISHLDDLQGKFDRFEFIPTIESRTGVELPVTLSSENLITYHEKIGLSLPKIKSPASLLDNLAATYLESINAGTNKPTIIYNHPAVLSPLSKSTFIKYGRREYDISLRFEMFIDGKEYVNAYEEENSPFEQYEKFKLQQASKEDFNDEESLIPDWNYIKALEYGLPPTGGWGCGIDRLVMLFSRSERIEEVLSFGTVEDVLRN</sequence>
<protein>
    <submittedName>
        <fullName evidence="1">Lysine--tRNA ligase, cytoplasmic</fullName>
    </submittedName>
</protein>
<accession>A0ACA9YG11</accession>